<proteinExistence type="predicted"/>
<evidence type="ECO:0000313" key="2">
    <source>
        <dbReference type="Proteomes" id="UP000186040"/>
    </source>
</evidence>
<protein>
    <submittedName>
        <fullName evidence="1">Uncharacterized protein</fullName>
    </submittedName>
</protein>
<gene>
    <name evidence="1" type="ORF">BJP25_20765</name>
</gene>
<keyword evidence="2" id="KW-1185">Reference proteome</keyword>
<accession>A0A1Q9LKH3</accession>
<organism evidence="1 2">
    <name type="scientific">Actinokineospora bangkokensis</name>
    <dbReference type="NCBI Taxonomy" id="1193682"/>
    <lineage>
        <taxon>Bacteria</taxon>
        <taxon>Bacillati</taxon>
        <taxon>Actinomycetota</taxon>
        <taxon>Actinomycetes</taxon>
        <taxon>Pseudonocardiales</taxon>
        <taxon>Pseudonocardiaceae</taxon>
        <taxon>Actinokineospora</taxon>
    </lineage>
</organism>
<reference evidence="1 2" key="1">
    <citation type="submission" date="2016-10" db="EMBL/GenBank/DDBJ databases">
        <title>The Draft Genome Sequence of Actinokineospora bangkokensis 44EHWT reveals the biosynthetic pathway of antifungal compounds Thailandins with unusual extender unit butylmalonyl-CoA.</title>
        <authorList>
            <person name="Greule A."/>
            <person name="Intra B."/>
            <person name="Flemming S."/>
            <person name="Rommel M.G."/>
            <person name="Panbangred W."/>
            <person name="Bechthold A."/>
        </authorList>
    </citation>
    <scope>NUCLEOTIDE SEQUENCE [LARGE SCALE GENOMIC DNA]</scope>
    <source>
        <strain evidence="1 2">44EHW</strain>
    </source>
</reference>
<sequence>MAAEFLAAANAAARRPGGLADAERLACVAADCGRVAALRDPVPPADRGVARLADLGAYLSAELAATPRLGEGGRRLVERVRELAALLLGASPGPGELPDHEGEGIARHQLAGHHQVLERAAELIAHVAETGRFAGHQAPEVVALVQLAEYVRAHASALRELHTGVDERLERLLAE</sequence>
<dbReference type="Proteomes" id="UP000186040">
    <property type="component" value="Unassembled WGS sequence"/>
</dbReference>
<dbReference type="EMBL" id="MKQR01000016">
    <property type="protein sequence ID" value="OLR92503.1"/>
    <property type="molecule type" value="Genomic_DNA"/>
</dbReference>
<comment type="caution">
    <text evidence="1">The sequence shown here is derived from an EMBL/GenBank/DDBJ whole genome shotgun (WGS) entry which is preliminary data.</text>
</comment>
<dbReference type="AlphaFoldDB" id="A0A1Q9LKH3"/>
<name>A0A1Q9LKH3_9PSEU</name>
<evidence type="ECO:0000313" key="1">
    <source>
        <dbReference type="EMBL" id="OLR92503.1"/>
    </source>
</evidence>